<dbReference type="PANTHER" id="PTHR37534">
    <property type="entry name" value="TRANSCRIPTIONAL ACTIVATOR PROTEIN UGA3"/>
    <property type="match status" value="1"/>
</dbReference>
<feature type="region of interest" description="Disordered" evidence="6">
    <location>
        <begin position="96"/>
        <end position="146"/>
    </location>
</feature>
<protein>
    <recommendedName>
        <fullName evidence="7">Zn(2)-C6 fungal-type domain-containing protein</fullName>
    </recommendedName>
</protein>
<dbReference type="PROSITE" id="PS50048">
    <property type="entry name" value="ZN2_CY6_FUNGAL_2"/>
    <property type="match status" value="1"/>
</dbReference>
<dbReference type="Pfam" id="PF11951">
    <property type="entry name" value="Fungal_trans_2"/>
    <property type="match status" value="1"/>
</dbReference>
<dbReference type="VEuPathDB" id="FungiDB:ASPVEDRAFT_156380"/>
<dbReference type="PROSITE" id="PS00463">
    <property type="entry name" value="ZN2_CY6_FUNGAL_1"/>
    <property type="match status" value="1"/>
</dbReference>
<evidence type="ECO:0000259" key="7">
    <source>
        <dbReference type="PROSITE" id="PS50048"/>
    </source>
</evidence>
<dbReference type="RefSeq" id="XP_040674532.1">
    <property type="nucleotide sequence ID" value="XM_040808517.1"/>
</dbReference>
<dbReference type="Pfam" id="PF00172">
    <property type="entry name" value="Zn_clus"/>
    <property type="match status" value="1"/>
</dbReference>
<evidence type="ECO:0000256" key="4">
    <source>
        <dbReference type="ARBA" id="ARBA00023163"/>
    </source>
</evidence>
<dbReference type="AlphaFoldDB" id="A0A1L9Q4S1"/>
<evidence type="ECO:0000256" key="1">
    <source>
        <dbReference type="ARBA" id="ARBA00004123"/>
    </source>
</evidence>
<gene>
    <name evidence="8" type="ORF">ASPVEDRAFT_156380</name>
</gene>
<dbReference type="STRING" id="1036611.A0A1L9Q4S1"/>
<dbReference type="InterPro" id="IPR036864">
    <property type="entry name" value="Zn2-C6_fun-type_DNA-bd_sf"/>
</dbReference>
<accession>A0A1L9Q4S1</accession>
<keyword evidence="9" id="KW-1185">Reference proteome</keyword>
<dbReference type="SMART" id="SM00066">
    <property type="entry name" value="GAL4"/>
    <property type="match status" value="1"/>
</dbReference>
<evidence type="ECO:0000256" key="2">
    <source>
        <dbReference type="ARBA" id="ARBA00023015"/>
    </source>
</evidence>
<dbReference type="GO" id="GO:0005634">
    <property type="term" value="C:nucleus"/>
    <property type="evidence" value="ECO:0007669"/>
    <property type="project" value="UniProtKB-SubCell"/>
</dbReference>
<dbReference type="SUPFAM" id="SSF57701">
    <property type="entry name" value="Zn2/Cys6 DNA-binding domain"/>
    <property type="match status" value="1"/>
</dbReference>
<comment type="subcellular location">
    <subcellularLocation>
        <location evidence="1">Nucleus</location>
    </subcellularLocation>
</comment>
<evidence type="ECO:0000256" key="5">
    <source>
        <dbReference type="ARBA" id="ARBA00023242"/>
    </source>
</evidence>
<organism evidence="8 9">
    <name type="scientific">Aspergillus versicolor CBS 583.65</name>
    <dbReference type="NCBI Taxonomy" id="1036611"/>
    <lineage>
        <taxon>Eukaryota</taxon>
        <taxon>Fungi</taxon>
        <taxon>Dikarya</taxon>
        <taxon>Ascomycota</taxon>
        <taxon>Pezizomycotina</taxon>
        <taxon>Eurotiomycetes</taxon>
        <taxon>Eurotiomycetidae</taxon>
        <taxon>Eurotiales</taxon>
        <taxon>Aspergillaceae</taxon>
        <taxon>Aspergillus</taxon>
        <taxon>Aspergillus subgen. Nidulantes</taxon>
    </lineage>
</organism>
<keyword evidence="2" id="KW-0805">Transcription regulation</keyword>
<keyword evidence="3" id="KW-0238">DNA-binding</keyword>
<feature type="compositionally biased region" description="Polar residues" evidence="6">
    <location>
        <begin position="103"/>
        <end position="119"/>
    </location>
</feature>
<feature type="compositionally biased region" description="Polar residues" evidence="6">
    <location>
        <begin position="126"/>
        <end position="142"/>
    </location>
</feature>
<dbReference type="InterPro" id="IPR001138">
    <property type="entry name" value="Zn2Cys6_DnaBD"/>
</dbReference>
<reference evidence="9" key="1">
    <citation type="journal article" date="2017" name="Genome Biol.">
        <title>Comparative genomics reveals high biological diversity and specific adaptations in the industrially and medically important fungal genus Aspergillus.</title>
        <authorList>
            <person name="de Vries R.P."/>
            <person name="Riley R."/>
            <person name="Wiebenga A."/>
            <person name="Aguilar-Osorio G."/>
            <person name="Amillis S."/>
            <person name="Uchima C.A."/>
            <person name="Anderluh G."/>
            <person name="Asadollahi M."/>
            <person name="Askin M."/>
            <person name="Barry K."/>
            <person name="Battaglia E."/>
            <person name="Bayram O."/>
            <person name="Benocci T."/>
            <person name="Braus-Stromeyer S.A."/>
            <person name="Caldana C."/>
            <person name="Canovas D."/>
            <person name="Cerqueira G.C."/>
            <person name="Chen F."/>
            <person name="Chen W."/>
            <person name="Choi C."/>
            <person name="Clum A."/>
            <person name="Dos Santos R.A."/>
            <person name="Damasio A.R."/>
            <person name="Diallinas G."/>
            <person name="Emri T."/>
            <person name="Fekete E."/>
            <person name="Flipphi M."/>
            <person name="Freyberg S."/>
            <person name="Gallo A."/>
            <person name="Gournas C."/>
            <person name="Habgood R."/>
            <person name="Hainaut M."/>
            <person name="Harispe M.L."/>
            <person name="Henrissat B."/>
            <person name="Hilden K.S."/>
            <person name="Hope R."/>
            <person name="Hossain A."/>
            <person name="Karabika E."/>
            <person name="Karaffa L."/>
            <person name="Karanyi Z."/>
            <person name="Krasevec N."/>
            <person name="Kuo A."/>
            <person name="Kusch H."/>
            <person name="LaButti K."/>
            <person name="Lagendijk E.L."/>
            <person name="Lapidus A."/>
            <person name="Levasseur A."/>
            <person name="Lindquist E."/>
            <person name="Lipzen A."/>
            <person name="Logrieco A.F."/>
            <person name="MacCabe A."/>
            <person name="Maekelae M.R."/>
            <person name="Malavazi I."/>
            <person name="Melin P."/>
            <person name="Meyer V."/>
            <person name="Mielnichuk N."/>
            <person name="Miskei M."/>
            <person name="Molnar A.P."/>
            <person name="Mule G."/>
            <person name="Ngan C.Y."/>
            <person name="Orejas M."/>
            <person name="Orosz E."/>
            <person name="Ouedraogo J.P."/>
            <person name="Overkamp K.M."/>
            <person name="Park H.-S."/>
            <person name="Perrone G."/>
            <person name="Piumi F."/>
            <person name="Punt P.J."/>
            <person name="Ram A.F."/>
            <person name="Ramon A."/>
            <person name="Rauscher S."/>
            <person name="Record E."/>
            <person name="Riano-Pachon D.M."/>
            <person name="Robert V."/>
            <person name="Roehrig J."/>
            <person name="Ruller R."/>
            <person name="Salamov A."/>
            <person name="Salih N.S."/>
            <person name="Samson R.A."/>
            <person name="Sandor E."/>
            <person name="Sanguinetti M."/>
            <person name="Schuetze T."/>
            <person name="Sepcic K."/>
            <person name="Shelest E."/>
            <person name="Sherlock G."/>
            <person name="Sophianopoulou V."/>
            <person name="Squina F.M."/>
            <person name="Sun H."/>
            <person name="Susca A."/>
            <person name="Todd R.B."/>
            <person name="Tsang A."/>
            <person name="Unkles S.E."/>
            <person name="van de Wiele N."/>
            <person name="van Rossen-Uffink D."/>
            <person name="Oliveira J.V."/>
            <person name="Vesth T.C."/>
            <person name="Visser J."/>
            <person name="Yu J.-H."/>
            <person name="Zhou M."/>
            <person name="Andersen M.R."/>
            <person name="Archer D.B."/>
            <person name="Baker S.E."/>
            <person name="Benoit I."/>
            <person name="Brakhage A.A."/>
            <person name="Braus G.H."/>
            <person name="Fischer R."/>
            <person name="Frisvad J.C."/>
            <person name="Goldman G.H."/>
            <person name="Houbraken J."/>
            <person name="Oakley B."/>
            <person name="Pocsi I."/>
            <person name="Scazzocchio C."/>
            <person name="Seiboth B."/>
            <person name="vanKuyk P.A."/>
            <person name="Wortman J."/>
            <person name="Dyer P.S."/>
            <person name="Grigoriev I.V."/>
        </authorList>
    </citation>
    <scope>NUCLEOTIDE SEQUENCE [LARGE SCALE GENOMIC DNA]</scope>
    <source>
        <strain evidence="9">CBS 583.65</strain>
    </source>
</reference>
<dbReference type="GO" id="GO:0008270">
    <property type="term" value="F:zinc ion binding"/>
    <property type="evidence" value="ECO:0007669"/>
    <property type="project" value="InterPro"/>
</dbReference>
<evidence type="ECO:0000313" key="9">
    <source>
        <dbReference type="Proteomes" id="UP000184073"/>
    </source>
</evidence>
<dbReference type="GO" id="GO:0000981">
    <property type="term" value="F:DNA-binding transcription factor activity, RNA polymerase II-specific"/>
    <property type="evidence" value="ECO:0007669"/>
    <property type="project" value="InterPro"/>
</dbReference>
<dbReference type="Gene3D" id="4.10.240.10">
    <property type="entry name" value="Zn(2)-C6 fungal-type DNA-binding domain"/>
    <property type="match status" value="1"/>
</dbReference>
<dbReference type="InterPro" id="IPR021858">
    <property type="entry name" value="Fun_TF"/>
</dbReference>
<evidence type="ECO:0000256" key="3">
    <source>
        <dbReference type="ARBA" id="ARBA00023125"/>
    </source>
</evidence>
<keyword evidence="4" id="KW-0804">Transcription</keyword>
<dbReference type="OrthoDB" id="3886144at2759"/>
<proteinExistence type="predicted"/>
<dbReference type="GO" id="GO:0045944">
    <property type="term" value="P:positive regulation of transcription by RNA polymerase II"/>
    <property type="evidence" value="ECO:0007669"/>
    <property type="project" value="TreeGrafter"/>
</dbReference>
<dbReference type="GO" id="GO:0000976">
    <property type="term" value="F:transcription cis-regulatory region binding"/>
    <property type="evidence" value="ECO:0007669"/>
    <property type="project" value="TreeGrafter"/>
</dbReference>
<dbReference type="EMBL" id="KV878141">
    <property type="protein sequence ID" value="OJJ08770.1"/>
    <property type="molecule type" value="Genomic_DNA"/>
</dbReference>
<evidence type="ECO:0000313" key="8">
    <source>
        <dbReference type="EMBL" id="OJJ08770.1"/>
    </source>
</evidence>
<dbReference type="CDD" id="cd00067">
    <property type="entry name" value="GAL4"/>
    <property type="match status" value="1"/>
</dbReference>
<dbReference type="Proteomes" id="UP000184073">
    <property type="component" value="Unassembled WGS sequence"/>
</dbReference>
<name>A0A1L9Q4S1_ASPVE</name>
<sequence>MPRAPKSRNGCITCRRKRLKCDEAKPSCERCTNSRTPCEGYRKREFQWRFIEQQPLAKSPSARSSSSDGSALHSAFASAARVFEGLHATPSMTETLDNLDAEGSSTFSPRSEHSSTVSVSARLPGLTTSDSSPTSQRNTGPESESESALAAVDYLYSLSDADIPGTSTQYITGEQVDEAITVPMLPTTQHESSYDVEDLAICEQLLGPSILVEPSLDISSPDALMLRYNQDTCGILSLKDGPRENPWRTLIGPLSSSSLAVRCALSSMAASHGSYDNPSLRLSSINGRSQSIKALLTEIDDFRLVPALATSLVIAFAEGWEEPINSTHHLRGARGLVRDFMQDRSAVAKLQDQTTDSKALRYLCNTFVYMDVISRLTSLEESNTSYEAIVSATNLPTRGLMEVDPLLGCASSLFPMIARVANVVQKVRKGSSISLTLISEAGQLQEQLQQWAVPNAAVFQTFEDSTSQVRHAVITADALRYAALLYLHQAVPEILSEPDAAKSLARKVLVRLATVPSTSRALNTHIFPLLIASCEVTDREDRDWVKDRWLSMAARLKVRNVDSCWRIVQEVWGRRDQQRGECPPSCSHTLGFEFKVGCKLHWLGAMMDMQWEVFAG</sequence>
<evidence type="ECO:0000256" key="6">
    <source>
        <dbReference type="SAM" id="MobiDB-lite"/>
    </source>
</evidence>
<dbReference type="PANTHER" id="PTHR37534:SF15">
    <property type="entry name" value="ZN(II)2CYS6 TRANSCRIPTION FACTOR (EUROFUNG)"/>
    <property type="match status" value="1"/>
</dbReference>
<keyword evidence="5" id="KW-0539">Nucleus</keyword>
<feature type="domain" description="Zn(2)-C6 fungal-type" evidence="7">
    <location>
        <begin position="10"/>
        <end position="38"/>
    </location>
</feature>
<dbReference type="GeneID" id="63724028"/>